<protein>
    <submittedName>
        <fullName evidence="3">Arsenate reductase (Nitrogenase-associated protein) (Modular protein)</fullName>
    </submittedName>
</protein>
<dbReference type="SUPFAM" id="SSF52833">
    <property type="entry name" value="Thioredoxin-like"/>
    <property type="match status" value="1"/>
</dbReference>
<dbReference type="Proteomes" id="UP000068210">
    <property type="component" value="Chromosome"/>
</dbReference>
<evidence type="ECO:0000256" key="2">
    <source>
        <dbReference type="PROSITE-ProRule" id="PRU01282"/>
    </source>
</evidence>
<dbReference type="NCBIfam" id="TIGR01616">
    <property type="entry name" value="nitro_assoc"/>
    <property type="match status" value="1"/>
</dbReference>
<comment type="similarity">
    <text evidence="1 2">Belongs to the ArsC family.</text>
</comment>
<dbReference type="RefSeq" id="WP_039803771.1">
    <property type="nucleotide sequence ID" value="NZ_CP010415.1"/>
</dbReference>
<proteinExistence type="inferred from homology"/>
<gene>
    <name evidence="3" type="ORF">Achr_18470</name>
</gene>
<dbReference type="InterPro" id="IPR036249">
    <property type="entry name" value="Thioredoxin-like_sf"/>
</dbReference>
<dbReference type="AlphaFoldDB" id="A0A0C4WSM6"/>
<evidence type="ECO:0000313" key="4">
    <source>
        <dbReference type="Proteomes" id="UP000068210"/>
    </source>
</evidence>
<keyword evidence="4" id="KW-1185">Reference proteome</keyword>
<dbReference type="InterPro" id="IPR006503">
    <property type="entry name" value="Nase-assoc"/>
</dbReference>
<dbReference type="KEGG" id="acx:Achr_18470"/>
<dbReference type="PROSITE" id="PS51353">
    <property type="entry name" value="ARSC"/>
    <property type="match status" value="1"/>
</dbReference>
<evidence type="ECO:0000313" key="3">
    <source>
        <dbReference type="EMBL" id="AJE21302.1"/>
    </source>
</evidence>
<dbReference type="HOGENOM" id="CLU_133290_0_0_6"/>
<dbReference type="PANTHER" id="PTHR30041:SF8">
    <property type="entry name" value="PROTEIN YFFB"/>
    <property type="match status" value="1"/>
</dbReference>
<dbReference type="PANTHER" id="PTHR30041">
    <property type="entry name" value="ARSENATE REDUCTASE"/>
    <property type="match status" value="1"/>
</dbReference>
<dbReference type="InterPro" id="IPR006660">
    <property type="entry name" value="Arsenate_reductase-like"/>
</dbReference>
<sequence length="142" mass="15616">MTAQAAAKTVVFYEKPGCGGNRRQKTLLQEYGVELEVRDLLSTPWTREQLEAFFAGLEKDAMVNAAAPKIKSGELDVAALSRDELIGKMLAEPLLIKRPLLEVGETRVCGFDIPRLNALLNVDMPVPETINSCLKTDKCSSH</sequence>
<dbReference type="EMBL" id="CP010415">
    <property type="protein sequence ID" value="AJE21302.1"/>
    <property type="molecule type" value="Genomic_DNA"/>
</dbReference>
<dbReference type="STRING" id="1328314.Achr_18470"/>
<name>A0A0C4WSM6_9GAMM</name>
<reference evidence="3 4" key="1">
    <citation type="journal article" date="2015" name="PLoS ONE">
        <title>Azotobacter Genomes: The Genome of Azotobacter chroococcum NCIMB 8003 (ATCC 4412).</title>
        <authorList>
            <person name="Robson R.L."/>
            <person name="Jones R."/>
            <person name="Robson R.M."/>
            <person name="Schwartz A."/>
            <person name="Richardson T.H."/>
        </authorList>
    </citation>
    <scope>NUCLEOTIDE SEQUENCE [LARGE SCALE GENOMIC DNA]</scope>
    <source>
        <strain evidence="3 4">NCIMB 8003</strain>
    </source>
</reference>
<dbReference type="PROSITE" id="PS51354">
    <property type="entry name" value="GLUTAREDOXIN_2"/>
    <property type="match status" value="1"/>
</dbReference>
<dbReference type="Pfam" id="PF03960">
    <property type="entry name" value="ArsC"/>
    <property type="match status" value="1"/>
</dbReference>
<evidence type="ECO:0000256" key="1">
    <source>
        <dbReference type="ARBA" id="ARBA00007198"/>
    </source>
</evidence>
<accession>A0A0C4WSM6</accession>
<dbReference type="Gene3D" id="3.40.30.10">
    <property type="entry name" value="Glutaredoxin"/>
    <property type="match status" value="1"/>
</dbReference>
<organism evidence="3 4">
    <name type="scientific">Azotobacter chroococcum NCIMB 8003</name>
    <dbReference type="NCBI Taxonomy" id="1328314"/>
    <lineage>
        <taxon>Bacteria</taxon>
        <taxon>Pseudomonadati</taxon>
        <taxon>Pseudomonadota</taxon>
        <taxon>Gammaproteobacteria</taxon>
        <taxon>Pseudomonadales</taxon>
        <taxon>Pseudomonadaceae</taxon>
        <taxon>Azotobacter</taxon>
    </lineage>
</organism>